<sequence length="356" mass="39861">MASEVNRLLIKKTGIDPNLLRNHIRCVCHKIALIINAGLQSIQLSTRGLVLTQFDEHGSVPRLAPILEESKHVEEVVEVTVEDVLVGSDSTREEHYNNDDVLEANEDEHPDSWETSEEGKNPVNTILKSGSPPLQSNDPSILLGERTSKSMHPASLLDTVVDGTSSKKAGIGHLNLGSAGPGGGEKLLQQHEWEVVNQLNKILSEFYFVTKKMKGDNSSACLMILEYRKLVSFIEKDMENSIEPEFKTMLFKMLTKTRTYLKEAMRCDAVIIATILNPSFCLSIFKVSFPSHHDSASELIWDIFEVGKVEVDGAPESSLNNRPRRMEIKMDPKDAKPIKTRLIISLKLLWDLQMMS</sequence>
<gene>
    <name evidence="2" type="ORF">PSTG_03351</name>
</gene>
<reference evidence="3" key="1">
    <citation type="submission" date="2014-03" db="EMBL/GenBank/DDBJ databases">
        <title>The Genome Sequence of Puccinia striiformis f. sp. tritici PST-78.</title>
        <authorList>
            <consortium name="The Broad Institute Genome Sequencing Platform"/>
            <person name="Cuomo C."/>
            <person name="Hulbert S."/>
            <person name="Chen X."/>
            <person name="Walker B."/>
            <person name="Young S.K."/>
            <person name="Zeng Q."/>
            <person name="Gargeya S."/>
            <person name="Fitzgerald M."/>
            <person name="Haas B."/>
            <person name="Abouelleil A."/>
            <person name="Alvarado L."/>
            <person name="Arachchi H.M."/>
            <person name="Berlin A.M."/>
            <person name="Chapman S.B."/>
            <person name="Goldberg J."/>
            <person name="Griggs A."/>
            <person name="Gujja S."/>
            <person name="Hansen M."/>
            <person name="Howarth C."/>
            <person name="Imamovic A."/>
            <person name="Larimer J."/>
            <person name="McCowan C."/>
            <person name="Montmayeur A."/>
            <person name="Murphy C."/>
            <person name="Neiman D."/>
            <person name="Pearson M."/>
            <person name="Priest M."/>
            <person name="Roberts A."/>
            <person name="Saif S."/>
            <person name="Shea T."/>
            <person name="Sisk P."/>
            <person name="Sykes S."/>
            <person name="Wortman J."/>
            <person name="Nusbaum C."/>
            <person name="Birren B."/>
        </authorList>
    </citation>
    <scope>NUCLEOTIDE SEQUENCE [LARGE SCALE GENOMIC DNA]</scope>
    <source>
        <strain evidence="3">race PST-78</strain>
    </source>
</reference>
<accession>A0A0L0VVW4</accession>
<feature type="compositionally biased region" description="Acidic residues" evidence="1">
    <location>
        <begin position="100"/>
        <end position="109"/>
    </location>
</feature>
<name>A0A0L0VVW4_9BASI</name>
<dbReference type="OrthoDB" id="3264316at2759"/>
<evidence type="ECO:0000313" key="3">
    <source>
        <dbReference type="Proteomes" id="UP000054564"/>
    </source>
</evidence>
<dbReference type="InterPro" id="IPR012337">
    <property type="entry name" value="RNaseH-like_sf"/>
</dbReference>
<evidence type="ECO:0000256" key="1">
    <source>
        <dbReference type="SAM" id="MobiDB-lite"/>
    </source>
</evidence>
<evidence type="ECO:0008006" key="4">
    <source>
        <dbReference type="Google" id="ProtNLM"/>
    </source>
</evidence>
<comment type="caution">
    <text evidence="2">The sequence shown here is derived from an EMBL/GenBank/DDBJ whole genome shotgun (WGS) entry which is preliminary data.</text>
</comment>
<organism evidence="2 3">
    <name type="scientific">Puccinia striiformis f. sp. tritici PST-78</name>
    <dbReference type="NCBI Taxonomy" id="1165861"/>
    <lineage>
        <taxon>Eukaryota</taxon>
        <taxon>Fungi</taxon>
        <taxon>Dikarya</taxon>
        <taxon>Basidiomycota</taxon>
        <taxon>Pucciniomycotina</taxon>
        <taxon>Pucciniomycetes</taxon>
        <taxon>Pucciniales</taxon>
        <taxon>Pucciniaceae</taxon>
        <taxon>Puccinia</taxon>
    </lineage>
</organism>
<dbReference type="AlphaFoldDB" id="A0A0L0VVW4"/>
<proteinExistence type="predicted"/>
<feature type="compositionally biased region" description="Polar residues" evidence="1">
    <location>
        <begin position="122"/>
        <end position="139"/>
    </location>
</feature>
<protein>
    <recommendedName>
        <fullName evidence="4">hAT-like transposase RNase-H fold domain-containing protein</fullName>
    </recommendedName>
</protein>
<dbReference type="EMBL" id="AJIL01000017">
    <property type="protein sequence ID" value="KNF03411.1"/>
    <property type="molecule type" value="Genomic_DNA"/>
</dbReference>
<evidence type="ECO:0000313" key="2">
    <source>
        <dbReference type="EMBL" id="KNF03411.1"/>
    </source>
</evidence>
<feature type="region of interest" description="Disordered" evidence="1">
    <location>
        <begin position="88"/>
        <end position="141"/>
    </location>
</feature>
<dbReference type="SUPFAM" id="SSF53098">
    <property type="entry name" value="Ribonuclease H-like"/>
    <property type="match status" value="1"/>
</dbReference>
<dbReference type="Proteomes" id="UP000054564">
    <property type="component" value="Unassembled WGS sequence"/>
</dbReference>
<keyword evidence="3" id="KW-1185">Reference proteome</keyword>